<dbReference type="AlphaFoldDB" id="A0A6J7CEW9"/>
<gene>
    <name evidence="2" type="ORF">UFOPK3401_00023</name>
</gene>
<evidence type="ECO:0000256" key="1">
    <source>
        <dbReference type="SAM" id="MobiDB-lite"/>
    </source>
</evidence>
<dbReference type="EMBL" id="CAFBLM010000001">
    <property type="protein sequence ID" value="CAB4856892.1"/>
    <property type="molecule type" value="Genomic_DNA"/>
</dbReference>
<evidence type="ECO:0000313" key="2">
    <source>
        <dbReference type="EMBL" id="CAB4856892.1"/>
    </source>
</evidence>
<feature type="region of interest" description="Disordered" evidence="1">
    <location>
        <begin position="1"/>
        <end position="61"/>
    </location>
</feature>
<sequence>MAGMPYAPGGGGGAGAPGGGEVGGGAGAPGGGEVGGGELGGGVKGDWSAELSSAGGGGNCELIISPVVLGLVHHN</sequence>
<proteinExistence type="predicted"/>
<organism evidence="2">
    <name type="scientific">freshwater metagenome</name>
    <dbReference type="NCBI Taxonomy" id="449393"/>
    <lineage>
        <taxon>unclassified sequences</taxon>
        <taxon>metagenomes</taxon>
        <taxon>ecological metagenomes</taxon>
    </lineage>
</organism>
<reference evidence="2" key="1">
    <citation type="submission" date="2020-05" db="EMBL/GenBank/DDBJ databases">
        <authorList>
            <person name="Chiriac C."/>
            <person name="Salcher M."/>
            <person name="Ghai R."/>
            <person name="Kavagutti S V."/>
        </authorList>
    </citation>
    <scope>NUCLEOTIDE SEQUENCE</scope>
</reference>
<name>A0A6J7CEW9_9ZZZZ</name>
<accession>A0A6J7CEW9</accession>
<feature type="compositionally biased region" description="Gly residues" evidence="1">
    <location>
        <begin position="8"/>
        <end position="44"/>
    </location>
</feature>
<protein>
    <submittedName>
        <fullName evidence="2">Unannotated protein</fullName>
    </submittedName>
</protein>